<keyword evidence="5" id="KW-1185">Reference proteome</keyword>
<evidence type="ECO:0000313" key="2">
    <source>
        <dbReference type="EMBL" id="ADJ15180.1"/>
    </source>
</evidence>
<reference evidence="2 4" key="1">
    <citation type="journal article" date="2010" name="J. Bacteriol.">
        <title>Complete genome sequence of Halalkalicoccus jeotgali B3(T), an extremely halophilic archaeon.</title>
        <authorList>
            <person name="Roh S.W."/>
            <person name="Nam Y.D."/>
            <person name="Nam S.H."/>
            <person name="Choi S.H."/>
            <person name="Park H.S."/>
            <person name="Bae J.W."/>
        </authorList>
    </citation>
    <scope>NUCLEOTIDE SEQUENCE [LARGE SCALE GENOMIC DNA]</scope>
    <source>
        <strain evidence="2">B3</strain>
        <strain evidence="4">DSM 18796 / CECT 7217 / JCM 14584 / KCTC 4019 / B3</strain>
    </source>
</reference>
<name>D8J373_HALJB</name>
<feature type="domain" description="Luciferase" evidence="1">
    <location>
        <begin position="41"/>
        <end position="102"/>
    </location>
</feature>
<accession>D8J373</accession>
<evidence type="ECO:0000259" key="1">
    <source>
        <dbReference type="Pfam" id="PF17648"/>
    </source>
</evidence>
<dbReference type="InterPro" id="IPR040841">
    <property type="entry name" value="Luciferase_dom"/>
</dbReference>
<dbReference type="eggNOG" id="arCOG11894">
    <property type="taxonomic scope" value="Archaea"/>
</dbReference>
<proteinExistence type="predicted"/>
<dbReference type="RefSeq" id="WP_008417356.1">
    <property type="nucleotide sequence ID" value="NC_014297.1"/>
</dbReference>
<evidence type="ECO:0000313" key="5">
    <source>
        <dbReference type="Proteomes" id="UP000011645"/>
    </source>
</evidence>
<protein>
    <recommendedName>
        <fullName evidence="1">Luciferase domain-containing protein</fullName>
    </recommendedName>
</protein>
<reference evidence="3 5" key="2">
    <citation type="journal article" date="2014" name="PLoS Genet.">
        <title>Phylogenetically driven sequencing of extremely halophilic archaea reveals strategies for static and dynamic osmo-response.</title>
        <authorList>
            <person name="Becker E.A."/>
            <person name="Seitzer P.M."/>
            <person name="Tritt A."/>
            <person name="Larsen D."/>
            <person name="Krusor M."/>
            <person name="Yao A.I."/>
            <person name="Wu D."/>
            <person name="Madern D."/>
            <person name="Eisen J.A."/>
            <person name="Darling A.E."/>
            <person name="Facciotti M.T."/>
        </authorList>
    </citation>
    <scope>NUCLEOTIDE SEQUENCE [LARGE SCALE GENOMIC DNA]</scope>
    <source>
        <strain evidence="3">B3</strain>
        <strain evidence="5">DSM 18796 / CECT 7217 / JCM 14584 / KCTC 4019 / B3</strain>
    </source>
</reference>
<dbReference type="Proteomes" id="UP000000390">
    <property type="component" value="Chromosome"/>
</dbReference>
<sequence length="147" mass="16873">MVTTNSTSATDRGWIVETVSEWPGVETGPHRFGATEFTIDGREIGHIHGGRTLDINFPKQMKERLIADERTGEHRFAGGGWTTYRIESLEDVDHALRLCRLSYLYALLTRRRRPTGSTILAELDLDAELDRLDLDPDLRAMFERMRR</sequence>
<dbReference type="EMBL" id="AOHV01000037">
    <property type="protein sequence ID" value="ELY35100.1"/>
    <property type="molecule type" value="Genomic_DNA"/>
</dbReference>
<dbReference type="GeneID" id="9419605"/>
<dbReference type="Proteomes" id="UP000011645">
    <property type="component" value="Unassembled WGS sequence"/>
</dbReference>
<dbReference type="EMBL" id="CP002062">
    <property type="protein sequence ID" value="ADJ15180.1"/>
    <property type="molecule type" value="Genomic_DNA"/>
</dbReference>
<dbReference type="Pfam" id="PF17648">
    <property type="entry name" value="Luciferase"/>
    <property type="match status" value="1"/>
</dbReference>
<dbReference type="AlphaFoldDB" id="D8J373"/>
<dbReference type="HOGENOM" id="CLU_1763806_0_0_2"/>
<dbReference type="PATRIC" id="fig|795797.18.peg.1791"/>
<evidence type="ECO:0000313" key="3">
    <source>
        <dbReference type="EMBL" id="ELY35100.1"/>
    </source>
</evidence>
<dbReference type="OrthoDB" id="259286at2157"/>
<dbReference type="STRING" id="795797.HacjB3_08985"/>
<evidence type="ECO:0000313" key="4">
    <source>
        <dbReference type="Proteomes" id="UP000000390"/>
    </source>
</evidence>
<organism evidence="2 4">
    <name type="scientific">Halalkalicoccus jeotgali (strain DSM 18796 / CECT 7217 / JCM 14584 / KCTC 4019 / B3)</name>
    <dbReference type="NCBI Taxonomy" id="795797"/>
    <lineage>
        <taxon>Archaea</taxon>
        <taxon>Methanobacteriati</taxon>
        <taxon>Methanobacteriota</taxon>
        <taxon>Stenosarchaea group</taxon>
        <taxon>Halobacteria</taxon>
        <taxon>Halobacteriales</taxon>
        <taxon>Halococcaceae</taxon>
        <taxon>Halalkalicoccus</taxon>
    </lineage>
</organism>
<dbReference type="KEGG" id="hje:HacjB3_08985"/>
<gene>
    <name evidence="2" type="ordered locus">HacjB3_08985</name>
    <name evidence="3" type="ORF">C497_13695</name>
</gene>